<organism evidence="2 3">
    <name type="scientific">Pontibacillus salicampi</name>
    <dbReference type="NCBI Taxonomy" id="1449801"/>
    <lineage>
        <taxon>Bacteria</taxon>
        <taxon>Bacillati</taxon>
        <taxon>Bacillota</taxon>
        <taxon>Bacilli</taxon>
        <taxon>Bacillales</taxon>
        <taxon>Bacillaceae</taxon>
        <taxon>Pontibacillus</taxon>
    </lineage>
</organism>
<keyword evidence="2" id="KW-0548">Nucleotidyltransferase</keyword>
<reference evidence="2 3" key="1">
    <citation type="submission" date="2024-09" db="EMBL/GenBank/DDBJ databases">
        <authorList>
            <person name="Sun Q."/>
            <person name="Mori K."/>
        </authorList>
    </citation>
    <scope>NUCLEOTIDE SEQUENCE [LARGE SCALE GENOMIC DNA]</scope>
    <source>
        <strain evidence="2 3">NCAIM B.02529</strain>
    </source>
</reference>
<proteinExistence type="predicted"/>
<dbReference type="InterPro" id="IPR035985">
    <property type="entry name" value="Ubiquitin-activating_enz"/>
</dbReference>
<dbReference type="InterPro" id="IPR045886">
    <property type="entry name" value="ThiF/MoeB/HesA"/>
</dbReference>
<dbReference type="RefSeq" id="WP_377348219.1">
    <property type="nucleotide sequence ID" value="NZ_JBHLTP010000011.1"/>
</dbReference>
<keyword evidence="3" id="KW-1185">Reference proteome</keyword>
<dbReference type="GO" id="GO:0016779">
    <property type="term" value="F:nucleotidyltransferase activity"/>
    <property type="evidence" value="ECO:0007669"/>
    <property type="project" value="UniProtKB-KW"/>
</dbReference>
<sequence length="341" mass="37780">MQERYSRQTRFQPIGHAGQQQIQQKHVLIIGAGALGSANAEALTRAGVGTITIIDRDYVEESNLHRQSLYTEHDAIHKTPKAIAAKNALNKINENVTIHAIVDDVTVRNIVECASGKDIIMDGTDNFETRRMVNDIAYQKGIPWIYGACVGSYGTTMTFIPKHTPCFHCLFPETPLHQETCDTVGIIAPTVQMVVSHQVASALKLLVGAISSVDQRWTSFDVWHNQHYAMDVHNAYGDQCPTCGSSPSFPNLNHSNTTKTTVLCGRDSVQVRPAAPKEINLGRMTALLQKEGFSVTSNDYLLSANKGTKRIILFMNGRAIFHGTNDEKEARQLYQRYIPEG</sequence>
<protein>
    <submittedName>
        <fullName evidence="2">ThiF family adenylyltransferase</fullName>
    </submittedName>
</protein>
<feature type="domain" description="THIF-type NAD/FAD binding fold" evidence="1">
    <location>
        <begin position="5"/>
        <end position="241"/>
    </location>
</feature>
<dbReference type="Proteomes" id="UP001589836">
    <property type="component" value="Unassembled WGS sequence"/>
</dbReference>
<evidence type="ECO:0000313" key="2">
    <source>
        <dbReference type="EMBL" id="MFC0524340.1"/>
    </source>
</evidence>
<comment type="caution">
    <text evidence="2">The sequence shown here is derived from an EMBL/GenBank/DDBJ whole genome shotgun (WGS) entry which is preliminary data.</text>
</comment>
<dbReference type="PANTHER" id="PTHR10953:SF102">
    <property type="entry name" value="ADENYLYLTRANSFERASE AND SULFURTRANSFERASE MOCS3"/>
    <property type="match status" value="1"/>
</dbReference>
<evidence type="ECO:0000313" key="3">
    <source>
        <dbReference type="Proteomes" id="UP001589836"/>
    </source>
</evidence>
<dbReference type="CDD" id="cd00757">
    <property type="entry name" value="ThiF_MoeB_HesA_family"/>
    <property type="match status" value="1"/>
</dbReference>
<gene>
    <name evidence="2" type="ORF">ACFFGV_12265</name>
</gene>
<accession>A0ABV6LPM5</accession>
<dbReference type="Gene3D" id="3.40.50.720">
    <property type="entry name" value="NAD(P)-binding Rossmann-like Domain"/>
    <property type="match status" value="1"/>
</dbReference>
<name>A0ABV6LPM5_9BACI</name>
<dbReference type="Pfam" id="PF00899">
    <property type="entry name" value="ThiF"/>
    <property type="match status" value="1"/>
</dbReference>
<dbReference type="InterPro" id="IPR000594">
    <property type="entry name" value="ThiF_NAD_FAD-bd"/>
</dbReference>
<dbReference type="SUPFAM" id="SSF69572">
    <property type="entry name" value="Activating enzymes of the ubiquitin-like proteins"/>
    <property type="match status" value="1"/>
</dbReference>
<evidence type="ECO:0000259" key="1">
    <source>
        <dbReference type="Pfam" id="PF00899"/>
    </source>
</evidence>
<keyword evidence="2" id="KW-0808">Transferase</keyword>
<dbReference type="EMBL" id="JBHLTP010000011">
    <property type="protein sequence ID" value="MFC0524340.1"/>
    <property type="molecule type" value="Genomic_DNA"/>
</dbReference>
<dbReference type="PANTHER" id="PTHR10953">
    <property type="entry name" value="UBIQUITIN-ACTIVATING ENZYME E1"/>
    <property type="match status" value="1"/>
</dbReference>